<name>A0AAQ1GPS3_9BURK</name>
<dbReference type="Proteomes" id="UP000183529">
    <property type="component" value="Unassembled WGS sequence"/>
</dbReference>
<reference evidence="3 4" key="1">
    <citation type="submission" date="2016-10" db="EMBL/GenBank/DDBJ databases">
        <authorList>
            <person name="Varghese N."/>
            <person name="Submissions S."/>
        </authorList>
    </citation>
    <scope>NUCLEOTIDE SEQUENCE [LARGE SCALE GENOMIC DNA]</scope>
    <source>
        <strain evidence="3 4">LMG 22274</strain>
    </source>
</reference>
<evidence type="ECO:0000313" key="4">
    <source>
        <dbReference type="Proteomes" id="UP000183529"/>
    </source>
</evidence>
<dbReference type="AlphaFoldDB" id="A0AAQ1GPS3"/>
<feature type="region of interest" description="Disordered" evidence="1">
    <location>
        <begin position="24"/>
        <end position="50"/>
    </location>
</feature>
<evidence type="ECO:0008006" key="5">
    <source>
        <dbReference type="Google" id="ProtNLM"/>
    </source>
</evidence>
<dbReference type="InterPro" id="IPR025421">
    <property type="entry name" value="DUF4148"/>
</dbReference>
<feature type="signal peptide" evidence="2">
    <location>
        <begin position="1"/>
        <end position="22"/>
    </location>
</feature>
<evidence type="ECO:0000256" key="1">
    <source>
        <dbReference type="SAM" id="MobiDB-lite"/>
    </source>
</evidence>
<sequence length="82" mass="8472">MKKSWKGAAAALMVSMSALAHAQASAPAAANAPVQQTSASANASWNSGGTAPVTRAQVRRELVQAQQDGELKTLNSTIYAHH</sequence>
<proteinExistence type="predicted"/>
<gene>
    <name evidence="3" type="ORF">SAMN05216550_14216</name>
</gene>
<dbReference type="RefSeq" id="WP_124263312.1">
    <property type="nucleotide sequence ID" value="NZ_CADFGN010000004.1"/>
</dbReference>
<organism evidence="3 4">
    <name type="scientific">Paraburkholderia tropica</name>
    <dbReference type="NCBI Taxonomy" id="92647"/>
    <lineage>
        <taxon>Bacteria</taxon>
        <taxon>Pseudomonadati</taxon>
        <taxon>Pseudomonadota</taxon>
        <taxon>Betaproteobacteria</taxon>
        <taxon>Burkholderiales</taxon>
        <taxon>Burkholderiaceae</taxon>
        <taxon>Paraburkholderia</taxon>
    </lineage>
</organism>
<comment type="caution">
    <text evidence="3">The sequence shown here is derived from an EMBL/GenBank/DDBJ whole genome shotgun (WGS) entry which is preliminary data.</text>
</comment>
<dbReference type="Pfam" id="PF13663">
    <property type="entry name" value="DUF4148"/>
    <property type="match status" value="1"/>
</dbReference>
<evidence type="ECO:0000313" key="3">
    <source>
        <dbReference type="EMBL" id="SEK15572.1"/>
    </source>
</evidence>
<protein>
    <recommendedName>
        <fullName evidence="5">DUF4148 domain-containing protein</fullName>
    </recommendedName>
</protein>
<evidence type="ECO:0000256" key="2">
    <source>
        <dbReference type="SAM" id="SignalP"/>
    </source>
</evidence>
<keyword evidence="2" id="KW-0732">Signal</keyword>
<dbReference type="EMBL" id="FNZM01000042">
    <property type="protein sequence ID" value="SEK15572.1"/>
    <property type="molecule type" value="Genomic_DNA"/>
</dbReference>
<feature type="chain" id="PRO_5043009039" description="DUF4148 domain-containing protein" evidence="2">
    <location>
        <begin position="23"/>
        <end position="82"/>
    </location>
</feature>
<accession>A0AAQ1GPS3</accession>